<organism evidence="3 4">
    <name type="scientific">Orbilia oligospora</name>
    <name type="common">Nematode-trapping fungus</name>
    <name type="synonym">Arthrobotrys oligospora</name>
    <dbReference type="NCBI Taxonomy" id="2813651"/>
    <lineage>
        <taxon>Eukaryota</taxon>
        <taxon>Fungi</taxon>
        <taxon>Dikarya</taxon>
        <taxon>Ascomycota</taxon>
        <taxon>Pezizomycotina</taxon>
        <taxon>Orbiliomycetes</taxon>
        <taxon>Orbiliales</taxon>
        <taxon>Orbiliaceae</taxon>
        <taxon>Orbilia</taxon>
    </lineage>
</organism>
<keyword evidence="2" id="KW-0732">Signal</keyword>
<feature type="compositionally biased region" description="Low complexity" evidence="1">
    <location>
        <begin position="319"/>
        <end position="335"/>
    </location>
</feature>
<dbReference type="EMBL" id="WIWT01000056">
    <property type="protein sequence ID" value="KAF3206841.1"/>
    <property type="molecule type" value="Genomic_DNA"/>
</dbReference>
<feature type="compositionally biased region" description="Polar residues" evidence="1">
    <location>
        <begin position="290"/>
        <end position="318"/>
    </location>
</feature>
<evidence type="ECO:0000313" key="3">
    <source>
        <dbReference type="EMBL" id="KAF3206841.1"/>
    </source>
</evidence>
<feature type="chain" id="PRO_5041171196" evidence="2">
    <location>
        <begin position="31"/>
        <end position="747"/>
    </location>
</feature>
<evidence type="ECO:0000256" key="1">
    <source>
        <dbReference type="SAM" id="MobiDB-lite"/>
    </source>
</evidence>
<dbReference type="OrthoDB" id="10318261at2759"/>
<feature type="region of interest" description="Disordered" evidence="1">
    <location>
        <begin position="262"/>
        <end position="339"/>
    </location>
</feature>
<evidence type="ECO:0000256" key="2">
    <source>
        <dbReference type="SAM" id="SignalP"/>
    </source>
</evidence>
<dbReference type="Proteomes" id="UP000614610">
    <property type="component" value="Unassembled WGS sequence"/>
</dbReference>
<gene>
    <name evidence="3" type="ORF">TWF679_008622</name>
</gene>
<feature type="compositionally biased region" description="Low complexity" evidence="1">
    <location>
        <begin position="262"/>
        <end position="289"/>
    </location>
</feature>
<sequence>MRASIPASNRMRSFLLLLYLSLLHSPLTLCQTITPIITTSTIFSTVPNPKTIVITLNCSTNPLPRCDSLQWGPVSSTSIITTTIAPPNPMTAFVLHALEDGENLYSLFDDENTQSFLLGPLDAPGTRLATLMLTADGRLINAEDSLEVIFVRPNITTALIRLFPKIKRRQNIGFEYGIVLYGNKTGTSSSDIQSTFLFSDTDVLRIQYGDIQYQSYKERQGDDRGVFNLYMGQQRDDTNSIPTSLETVDLDGIDVTDIIISSKTETRTSSPSTEPNPNSGATTTATGDTILTSGSPAWQTSGRTTLTNTIQTASLTANPSRTSPSTQRSEESSSSNTLPEPITLVNEAYDIITSLGYQWYCSSILDSITTSDQTSTTKSGIETDVSTILQASTTFYQPPTDTQYTVFSFSSGIAVTASTVQNTVPNTGWRKGMKFIKAERQVGTLRPRTPILLASLSSFEAGVITEACGKAIIPITKTETSHIIVTHPESTSVSIEHTISIAGTVTGIPSTTTKTFLEPLPTSTQTVPGAGKVFMKDMKPVYGYKDLRDPTSRLQLVAINQNTQPTDPLLQAYTEWTLRYNISDQYYYLGRRPASYGSLIWTYKRNPTALGDYAVQLNFYDYVVGRVADQSGTVKGYEVLYINYESSSTASENERYSWTPDISKGVPANGKFYSCQFRDVNNIVHSFVDSRALYYVNLDRISDSQFRGLVDGAGLDGSQCIVSTDNKFQFYSPTLQTFARRHMFADF</sequence>
<reference evidence="3" key="1">
    <citation type="submission" date="2019-06" db="EMBL/GenBank/DDBJ databases">
        <authorList>
            <person name="Palmer J.M."/>
        </authorList>
    </citation>
    <scope>NUCLEOTIDE SEQUENCE</scope>
    <source>
        <strain evidence="3">TWF679</strain>
    </source>
</reference>
<name>A0A6G1MEV0_ORBOL</name>
<proteinExistence type="predicted"/>
<evidence type="ECO:0000313" key="4">
    <source>
        <dbReference type="Proteomes" id="UP000614610"/>
    </source>
</evidence>
<feature type="signal peptide" evidence="2">
    <location>
        <begin position="1"/>
        <end position="30"/>
    </location>
</feature>
<accession>A0A6G1MEV0</accession>
<protein>
    <submittedName>
        <fullName evidence="3">Uncharacterized protein</fullName>
    </submittedName>
</protein>
<dbReference type="AlphaFoldDB" id="A0A6G1MEV0"/>
<comment type="caution">
    <text evidence="3">The sequence shown here is derived from an EMBL/GenBank/DDBJ whole genome shotgun (WGS) entry which is preliminary data.</text>
</comment>